<dbReference type="EMBL" id="JAACNH010000009">
    <property type="protein sequence ID" value="KAG8433509.1"/>
    <property type="molecule type" value="Genomic_DNA"/>
</dbReference>
<reference evidence="1" key="1">
    <citation type="thesis" date="2020" institute="ProQuest LLC" country="789 East Eisenhower Parkway, Ann Arbor, MI, USA">
        <title>Comparative Genomics and Chromosome Evolution.</title>
        <authorList>
            <person name="Mudd A.B."/>
        </authorList>
    </citation>
    <scope>NUCLEOTIDE SEQUENCE</scope>
    <source>
        <strain evidence="1">Female2</strain>
        <tissue evidence="1">Blood</tissue>
    </source>
</reference>
<protein>
    <submittedName>
        <fullName evidence="1">Uncharacterized protein</fullName>
    </submittedName>
</protein>
<gene>
    <name evidence="1" type="ORF">GDO86_017699</name>
</gene>
<organism evidence="1 2">
    <name type="scientific">Hymenochirus boettgeri</name>
    <name type="common">Congo dwarf clawed frog</name>
    <dbReference type="NCBI Taxonomy" id="247094"/>
    <lineage>
        <taxon>Eukaryota</taxon>
        <taxon>Metazoa</taxon>
        <taxon>Chordata</taxon>
        <taxon>Craniata</taxon>
        <taxon>Vertebrata</taxon>
        <taxon>Euteleostomi</taxon>
        <taxon>Amphibia</taxon>
        <taxon>Batrachia</taxon>
        <taxon>Anura</taxon>
        <taxon>Pipoidea</taxon>
        <taxon>Pipidae</taxon>
        <taxon>Pipinae</taxon>
        <taxon>Hymenochirus</taxon>
    </lineage>
</organism>
<dbReference type="AlphaFoldDB" id="A0A8T2IKY0"/>
<sequence>MWGCSRRPLSATCAQNDQRSRPVLPRAAPSVLPLARAVGCRCFSCSSSRRDGSCSRPSRASSAHAHIPFGACSPPSPCGSCSRRPCGFVLAPPRGARAQPRPVRPSAPRRPQVLLVLAPSRAALALRRTRAARKRSRPVASRVAPVGRAPSCSAVPCFRVSRLPFGSFYGLPCRSLLAHVPRADTCSRRPPCFRAAPIPCPPRGSAVAVRHSGSRRPVAQRRCSPPVAQCLLVLRAVTVGSSRASRCFSCSRRPSVRLVLAPSRAGRDLAGAVPNRAALLAPSAVLLVLATVPLAPSPCGPDASRLPVSAPLLSSVAVGLVSLPPRGARARAAPAVRLVLAPSVLTRARAVACGSCARPYRAALTLAVAPPRLPVPPCPRAVSCFLFSRRPQCGCARAVPGSSVLPRPAALWLAPVPVASRLQPSPSGSCSRRAVAPRARRPPGLPCSRLACRRPASRRRPSCSMLTVLPGRSCYEVPVMISCIDESPWGQCSETYSAARALRQSRER</sequence>
<evidence type="ECO:0000313" key="2">
    <source>
        <dbReference type="Proteomes" id="UP000812440"/>
    </source>
</evidence>
<dbReference type="Proteomes" id="UP000812440">
    <property type="component" value="Chromosome 9"/>
</dbReference>
<accession>A0A8T2IKY0</accession>
<comment type="caution">
    <text evidence="1">The sequence shown here is derived from an EMBL/GenBank/DDBJ whole genome shotgun (WGS) entry which is preliminary data.</text>
</comment>
<keyword evidence="2" id="KW-1185">Reference proteome</keyword>
<evidence type="ECO:0000313" key="1">
    <source>
        <dbReference type="EMBL" id="KAG8433509.1"/>
    </source>
</evidence>
<proteinExistence type="predicted"/>
<name>A0A8T2IKY0_9PIPI</name>